<keyword evidence="3" id="KW-1185">Reference proteome</keyword>
<feature type="compositionally biased region" description="Basic and acidic residues" evidence="1">
    <location>
        <begin position="47"/>
        <end position="56"/>
    </location>
</feature>
<dbReference type="AlphaFoldDB" id="A0A4C1Z263"/>
<gene>
    <name evidence="2" type="ORF">EVAR_54303_1</name>
</gene>
<dbReference type="Proteomes" id="UP000299102">
    <property type="component" value="Unassembled WGS sequence"/>
</dbReference>
<feature type="region of interest" description="Disordered" evidence="1">
    <location>
        <begin position="211"/>
        <end position="267"/>
    </location>
</feature>
<sequence>MTKIKAAVCGRFGFPGLDVTLKRLAEERVVRAGALNWLSSRTTQPENKSKKYEEGTKNSLPKTSGAYTEAEAERKPRRSAMRPEALITVPKNGGNTQYEINNSNLFRNLACIPHRSVSEKMLVKQVKNTEVRNEKPTVLKTGFHRLPRIYYLLLPNILNAYYSYTYYSEYFSLSARQTTNYQETTDTPTELCNGHGRGYRIFTQDVNNMRRKETKNCSPESQVEQGASLGNGEIDNEYEEGTKNSPKTSGAYTQPKQRKPRRSAMRPEALITVPGVMAHADDLSNMSRKSKSILKPQNLINKFQKMEILPEQQAEMSSTDEEEDLDTMLEDALKASI</sequence>
<proteinExistence type="predicted"/>
<comment type="caution">
    <text evidence="2">The sequence shown here is derived from an EMBL/GenBank/DDBJ whole genome shotgun (WGS) entry which is preliminary data.</text>
</comment>
<dbReference type="EMBL" id="BGZK01001503">
    <property type="protein sequence ID" value="GBP81273.1"/>
    <property type="molecule type" value="Genomic_DNA"/>
</dbReference>
<reference evidence="2 3" key="1">
    <citation type="journal article" date="2019" name="Commun. Biol.">
        <title>The bagworm genome reveals a unique fibroin gene that provides high tensile strength.</title>
        <authorList>
            <person name="Kono N."/>
            <person name="Nakamura H."/>
            <person name="Ohtoshi R."/>
            <person name="Tomita M."/>
            <person name="Numata K."/>
            <person name="Arakawa K."/>
        </authorList>
    </citation>
    <scope>NUCLEOTIDE SEQUENCE [LARGE SCALE GENOMIC DNA]</scope>
</reference>
<feature type="compositionally biased region" description="Polar residues" evidence="1">
    <location>
        <begin position="243"/>
        <end position="255"/>
    </location>
</feature>
<name>A0A4C1Z263_EUMVA</name>
<feature type="compositionally biased region" description="Polar residues" evidence="1">
    <location>
        <begin position="57"/>
        <end position="66"/>
    </location>
</feature>
<organism evidence="2 3">
    <name type="scientific">Eumeta variegata</name>
    <name type="common">Bagworm moth</name>
    <name type="synonym">Eumeta japonica</name>
    <dbReference type="NCBI Taxonomy" id="151549"/>
    <lineage>
        <taxon>Eukaryota</taxon>
        <taxon>Metazoa</taxon>
        <taxon>Ecdysozoa</taxon>
        <taxon>Arthropoda</taxon>
        <taxon>Hexapoda</taxon>
        <taxon>Insecta</taxon>
        <taxon>Pterygota</taxon>
        <taxon>Neoptera</taxon>
        <taxon>Endopterygota</taxon>
        <taxon>Lepidoptera</taxon>
        <taxon>Glossata</taxon>
        <taxon>Ditrysia</taxon>
        <taxon>Tineoidea</taxon>
        <taxon>Psychidae</taxon>
        <taxon>Oiketicinae</taxon>
        <taxon>Eumeta</taxon>
    </lineage>
</organism>
<feature type="region of interest" description="Disordered" evidence="1">
    <location>
        <begin position="41"/>
        <end position="80"/>
    </location>
</feature>
<accession>A0A4C1Z263</accession>
<evidence type="ECO:0000313" key="3">
    <source>
        <dbReference type="Proteomes" id="UP000299102"/>
    </source>
</evidence>
<evidence type="ECO:0000256" key="1">
    <source>
        <dbReference type="SAM" id="MobiDB-lite"/>
    </source>
</evidence>
<protein>
    <submittedName>
        <fullName evidence="2">Uncharacterized protein</fullName>
    </submittedName>
</protein>
<feature type="compositionally biased region" description="Polar residues" evidence="1">
    <location>
        <begin position="216"/>
        <end position="225"/>
    </location>
</feature>
<evidence type="ECO:0000313" key="2">
    <source>
        <dbReference type="EMBL" id="GBP81273.1"/>
    </source>
</evidence>